<dbReference type="Gene3D" id="1.10.1070.20">
    <property type="match status" value="1"/>
</dbReference>
<reference evidence="2" key="1">
    <citation type="submission" date="2016-10" db="EMBL/GenBank/DDBJ databases">
        <authorList>
            <person name="Varghese N."/>
        </authorList>
    </citation>
    <scope>NUCLEOTIDE SEQUENCE [LARGE SCALE GENOMIC DNA]</scope>
    <source>
        <strain evidence="2">ACV-9</strain>
    </source>
</reference>
<sequence>MDTKIILDKQDMTHLQWSHTRSSSGTAGTFLKASERVSGKKVYYKLSNFDSEKGIVGHECVNEIIVDRLLTILGVEHLHYQLIHADVDIDGHIYETWLCASEDFKEPGETKVALDNYYQVNSEAKTSHYDFCVQNGWQGYIDTMLAVDYLIMNRDRHGANIEVLRNARKKTLRIAPLFDHGLSFLCSCFSEKEIAEFDIDVDRKCQNFIGGRSTLENLDLIKDKKKLFANSIALDTKEVLFKDLNRVLSVAHMEKIWNMLYKRWCYYESICNS</sequence>
<dbReference type="Proteomes" id="UP000182321">
    <property type="component" value="Unassembled WGS sequence"/>
</dbReference>
<accession>A0A1H7IYE6</accession>
<evidence type="ECO:0000313" key="2">
    <source>
        <dbReference type="Proteomes" id="UP000182321"/>
    </source>
</evidence>
<gene>
    <name evidence="1" type="ORF">SAMN02910377_01524</name>
</gene>
<evidence type="ECO:0008006" key="3">
    <source>
        <dbReference type="Google" id="ProtNLM"/>
    </source>
</evidence>
<dbReference type="RefSeq" id="WP_074790726.1">
    <property type="nucleotide sequence ID" value="NZ_FNZX01000008.1"/>
</dbReference>
<keyword evidence="2" id="KW-1185">Reference proteome</keyword>
<evidence type="ECO:0000313" key="1">
    <source>
        <dbReference type="EMBL" id="SEK67479.1"/>
    </source>
</evidence>
<proteinExistence type="predicted"/>
<dbReference type="AlphaFoldDB" id="A0A1H7IYE6"/>
<dbReference type="EMBL" id="FNZX01000008">
    <property type="protein sequence ID" value="SEK67479.1"/>
    <property type="molecule type" value="Genomic_DNA"/>
</dbReference>
<protein>
    <recommendedName>
        <fullName evidence="3">HipA-like C-terminal domain-containing protein</fullName>
    </recommendedName>
</protein>
<name>A0A1H7IYE6_9FIRM</name>
<organism evidence="1 2">
    <name type="scientific">Pseudobutyrivibrio ruminis</name>
    <dbReference type="NCBI Taxonomy" id="46206"/>
    <lineage>
        <taxon>Bacteria</taxon>
        <taxon>Bacillati</taxon>
        <taxon>Bacillota</taxon>
        <taxon>Clostridia</taxon>
        <taxon>Lachnospirales</taxon>
        <taxon>Lachnospiraceae</taxon>
        <taxon>Pseudobutyrivibrio</taxon>
    </lineage>
</organism>